<accession>A0A1E4U0E8</accession>
<proteinExistence type="predicted"/>
<feature type="domain" description="FMN hydroxy acid dehydrogenase" evidence="4">
    <location>
        <begin position="166"/>
        <end position="523"/>
    </location>
</feature>
<dbReference type="AlphaFoldDB" id="A0A1E4U0E8"/>
<evidence type="ECO:0000256" key="2">
    <source>
        <dbReference type="ARBA" id="ARBA00023002"/>
    </source>
</evidence>
<dbReference type="OrthoDB" id="1925334at2759"/>
<protein>
    <recommendedName>
        <fullName evidence="7">Cytochrome b2, mitochondrial</fullName>
    </recommendedName>
</protein>
<sequence>MLRLILNASGAKSLGKSKVSKFLEIGFQGSRNTMRKYHSDSNYNLRLISENKSKYSRILYYFAAAAINVSELVKHNTKDNLWVAVNGKVYDLTEFAQKHPGGSAAILEFAGRDASNAFNQIHRKDLIPFVLAEEKFLGHLVGKLPEEEVELSEEEILRLKNIRNKPPLHKIFSITDMEYVAKHVLPKSTYNYFATGSEDEFTLREGHYAYSRVYFRPRILCDVREVDLSTTMLGTKVAIPIYFSATGGQGRAHPEAEKIITRVAKKHGMVQMIPFLSKWPVEEIVAEADPNQDQWFQLHFNSLETFKKAPEIIKKINSLPNIKALMLNVDCPCSPIREKDIRTRAEATGADVEQLASISDPNNVYATLTWEDIANFRKMTDLPIVLKGVQRTEDVLKAAELGYNGVILSNTGGRALDFSQPTLEVLAETMPELRKQPYYNKDKFQVYIDGGIRRSTDVVKALCLGATGVGIGRPFLYSMSSYGEDGVNKLIEILKVGLSKDMKLLGAKNVDELDESFLNLKDLYNRGKAQDKLYDALYDSLPFPKFEEDT</sequence>
<name>A0A1E4U0E8_PACTA</name>
<dbReference type="PROSITE" id="PS51349">
    <property type="entry name" value="FMN_HYDROXY_ACID_DH_2"/>
    <property type="match status" value="1"/>
</dbReference>
<dbReference type="InterPro" id="IPR037396">
    <property type="entry name" value="FMN_HAD"/>
</dbReference>
<dbReference type="PROSITE" id="PS50255">
    <property type="entry name" value="CYTOCHROME_B5_2"/>
    <property type="match status" value="1"/>
</dbReference>
<dbReference type="PANTHER" id="PTHR10578">
    <property type="entry name" value="S -2-HYDROXY-ACID OXIDASE-RELATED"/>
    <property type="match status" value="1"/>
</dbReference>
<dbReference type="Gene3D" id="3.10.120.10">
    <property type="entry name" value="Cytochrome b5-like heme/steroid binding domain"/>
    <property type="match status" value="1"/>
</dbReference>
<gene>
    <name evidence="5" type="ORF">PACTADRAFT_74961</name>
</gene>
<dbReference type="Gene3D" id="3.20.20.70">
    <property type="entry name" value="Aldolase class I"/>
    <property type="match status" value="1"/>
</dbReference>
<organism evidence="5 6">
    <name type="scientific">Pachysolen tannophilus NRRL Y-2460</name>
    <dbReference type="NCBI Taxonomy" id="669874"/>
    <lineage>
        <taxon>Eukaryota</taxon>
        <taxon>Fungi</taxon>
        <taxon>Dikarya</taxon>
        <taxon>Ascomycota</taxon>
        <taxon>Saccharomycotina</taxon>
        <taxon>Pichiomycetes</taxon>
        <taxon>Pachysolenaceae</taxon>
        <taxon>Pachysolen</taxon>
    </lineage>
</organism>
<dbReference type="GO" id="GO:0006089">
    <property type="term" value="P:lactate metabolic process"/>
    <property type="evidence" value="ECO:0007669"/>
    <property type="project" value="TreeGrafter"/>
</dbReference>
<keyword evidence="2" id="KW-0560">Oxidoreductase</keyword>
<evidence type="ECO:0000259" key="3">
    <source>
        <dbReference type="PROSITE" id="PS50255"/>
    </source>
</evidence>
<dbReference type="SUPFAM" id="SSF51395">
    <property type="entry name" value="FMN-linked oxidoreductases"/>
    <property type="match status" value="1"/>
</dbReference>
<dbReference type="Pfam" id="PF01070">
    <property type="entry name" value="FMN_dh"/>
    <property type="match status" value="1"/>
</dbReference>
<feature type="domain" description="Cytochrome b5 heme-binding" evidence="3">
    <location>
        <begin position="64"/>
        <end position="141"/>
    </location>
</feature>
<evidence type="ECO:0000256" key="1">
    <source>
        <dbReference type="ARBA" id="ARBA00001917"/>
    </source>
</evidence>
<dbReference type="GO" id="GO:0004460">
    <property type="term" value="F:L-lactate dehydrogenase (cytochrome) activity"/>
    <property type="evidence" value="ECO:0007669"/>
    <property type="project" value="TreeGrafter"/>
</dbReference>
<dbReference type="EMBL" id="KV454012">
    <property type="protein sequence ID" value="ODV97469.1"/>
    <property type="molecule type" value="Genomic_DNA"/>
</dbReference>
<dbReference type="Pfam" id="PF00173">
    <property type="entry name" value="Cyt-b5"/>
    <property type="match status" value="1"/>
</dbReference>
<dbReference type="InterPro" id="IPR013785">
    <property type="entry name" value="Aldolase_TIM"/>
</dbReference>
<evidence type="ECO:0000313" key="6">
    <source>
        <dbReference type="Proteomes" id="UP000094236"/>
    </source>
</evidence>
<dbReference type="Proteomes" id="UP000094236">
    <property type="component" value="Unassembled WGS sequence"/>
</dbReference>
<evidence type="ECO:0000259" key="4">
    <source>
        <dbReference type="PROSITE" id="PS51349"/>
    </source>
</evidence>
<dbReference type="SMART" id="SM01117">
    <property type="entry name" value="Cyt-b5"/>
    <property type="match status" value="1"/>
</dbReference>
<dbReference type="SUPFAM" id="SSF55856">
    <property type="entry name" value="Cytochrome b5-like heme/steroid binding domain"/>
    <property type="match status" value="1"/>
</dbReference>
<dbReference type="STRING" id="669874.A0A1E4U0E8"/>
<evidence type="ECO:0008006" key="7">
    <source>
        <dbReference type="Google" id="ProtNLM"/>
    </source>
</evidence>
<comment type="cofactor">
    <cofactor evidence="1">
        <name>FMN</name>
        <dbReference type="ChEBI" id="CHEBI:58210"/>
    </cofactor>
</comment>
<dbReference type="InterPro" id="IPR001199">
    <property type="entry name" value="Cyt_B5-like_heme/steroid-bd"/>
</dbReference>
<dbReference type="InterPro" id="IPR036400">
    <property type="entry name" value="Cyt_B5-like_heme/steroid_sf"/>
</dbReference>
<dbReference type="PANTHER" id="PTHR10578:SF148">
    <property type="entry name" value="L-LACTATE DEHYDROGENASE (CYTOCHROME)"/>
    <property type="match status" value="1"/>
</dbReference>
<reference evidence="6" key="1">
    <citation type="submission" date="2016-05" db="EMBL/GenBank/DDBJ databases">
        <title>Comparative genomics of biotechnologically important yeasts.</title>
        <authorList>
            <consortium name="DOE Joint Genome Institute"/>
            <person name="Riley R."/>
            <person name="Haridas S."/>
            <person name="Wolfe K.H."/>
            <person name="Lopes M.R."/>
            <person name="Hittinger C.T."/>
            <person name="Goker M."/>
            <person name="Salamov A."/>
            <person name="Wisecaver J."/>
            <person name="Long T.M."/>
            <person name="Aerts A.L."/>
            <person name="Barry K."/>
            <person name="Choi C."/>
            <person name="Clum A."/>
            <person name="Coughlan A.Y."/>
            <person name="Deshpande S."/>
            <person name="Douglass A.P."/>
            <person name="Hanson S.J."/>
            <person name="Klenk H.-P."/>
            <person name="Labutti K."/>
            <person name="Lapidus A."/>
            <person name="Lindquist E."/>
            <person name="Lipzen A."/>
            <person name="Meier-Kolthoff J.P."/>
            <person name="Ohm R.A."/>
            <person name="Otillar R.P."/>
            <person name="Pangilinan J."/>
            <person name="Peng Y."/>
            <person name="Rokas A."/>
            <person name="Rosa C.A."/>
            <person name="Scheuner C."/>
            <person name="Sibirny A.A."/>
            <person name="Slot J.C."/>
            <person name="Stielow J.B."/>
            <person name="Sun H."/>
            <person name="Kurtzman C.P."/>
            <person name="Blackwell M."/>
            <person name="Grigoriev I.V."/>
            <person name="Jeffries T.W."/>
        </authorList>
    </citation>
    <scope>NUCLEOTIDE SEQUENCE [LARGE SCALE GENOMIC DNA]</scope>
    <source>
        <strain evidence="6">NRRL Y-2460</strain>
    </source>
</reference>
<evidence type="ECO:0000313" key="5">
    <source>
        <dbReference type="EMBL" id="ODV97469.1"/>
    </source>
</evidence>
<dbReference type="InterPro" id="IPR000262">
    <property type="entry name" value="FMN-dep_DH"/>
</dbReference>
<keyword evidence="6" id="KW-1185">Reference proteome</keyword>